<dbReference type="Pfam" id="PF05108">
    <property type="entry name" value="T7SS_ESX1_EccB"/>
    <property type="match status" value="1"/>
</dbReference>
<evidence type="ECO:0000256" key="9">
    <source>
        <dbReference type="ARBA" id="ARBA00023136"/>
    </source>
</evidence>
<dbReference type="NCBIfam" id="TIGR03919">
    <property type="entry name" value="T7SS_EccB"/>
    <property type="match status" value="1"/>
</dbReference>
<dbReference type="STRING" id="504798.SAMN05421871_12010"/>
<evidence type="ECO:0000256" key="5">
    <source>
        <dbReference type="ARBA" id="ARBA00022741"/>
    </source>
</evidence>
<dbReference type="InterPro" id="IPR042485">
    <property type="entry name" value="T7SS_EccB_R3"/>
</dbReference>
<evidence type="ECO:0000256" key="1">
    <source>
        <dbReference type="ARBA" id="ARBA00004162"/>
    </source>
</evidence>
<keyword evidence="3" id="KW-1003">Cell membrane</keyword>
<dbReference type="GO" id="GO:0005886">
    <property type="term" value="C:plasma membrane"/>
    <property type="evidence" value="ECO:0007669"/>
    <property type="project" value="UniProtKB-SubCell"/>
</dbReference>
<evidence type="ECO:0000256" key="8">
    <source>
        <dbReference type="ARBA" id="ARBA00022989"/>
    </source>
</evidence>
<dbReference type="RefSeq" id="WP_091384424.1">
    <property type="nucleotide sequence ID" value="NZ_FNDV01000020.1"/>
</dbReference>
<evidence type="ECO:0000256" key="3">
    <source>
        <dbReference type="ARBA" id="ARBA00022475"/>
    </source>
</evidence>
<keyword evidence="12" id="KW-1185">Reference proteome</keyword>
<dbReference type="PANTHER" id="PTHR40765:SF2">
    <property type="entry name" value="ESX-2 SECRETION SYSTEM ATPASE ECCB2"/>
    <property type="match status" value="1"/>
</dbReference>
<dbReference type="InterPro" id="IPR007795">
    <property type="entry name" value="T7SS_EccB"/>
</dbReference>
<dbReference type="EMBL" id="FNJB01000026">
    <property type="protein sequence ID" value="SDP92189.1"/>
    <property type="molecule type" value="Genomic_DNA"/>
</dbReference>
<evidence type="ECO:0000256" key="6">
    <source>
        <dbReference type="ARBA" id="ARBA00022801"/>
    </source>
</evidence>
<dbReference type="Gene3D" id="3.30.2390.20">
    <property type="entry name" value="Type VII secretion system EccB, repeat 1 domain"/>
    <property type="match status" value="1"/>
</dbReference>
<accession>A0A1H0WNC7</accession>
<evidence type="ECO:0000256" key="7">
    <source>
        <dbReference type="ARBA" id="ARBA00022840"/>
    </source>
</evidence>
<keyword evidence="6" id="KW-0378">Hydrolase</keyword>
<keyword evidence="9 10" id="KW-0472">Membrane</keyword>
<feature type="transmembrane region" description="Helical" evidence="10">
    <location>
        <begin position="37"/>
        <end position="61"/>
    </location>
</feature>
<gene>
    <name evidence="11" type="ORF">SAMN05192558_12610</name>
</gene>
<dbReference type="Gene3D" id="2.40.50.910">
    <property type="entry name" value="Type VII secretion system EccB, repeat 3 domain"/>
    <property type="match status" value="1"/>
</dbReference>
<evidence type="ECO:0000313" key="12">
    <source>
        <dbReference type="Proteomes" id="UP000199651"/>
    </source>
</evidence>
<dbReference type="PANTHER" id="PTHR40765">
    <property type="entry name" value="ESX-2 SECRETION SYSTEM ATPASE ECCB2"/>
    <property type="match status" value="1"/>
</dbReference>
<dbReference type="InterPro" id="IPR044857">
    <property type="entry name" value="T7SS_EccB_R1"/>
</dbReference>
<keyword evidence="5" id="KW-0547">Nucleotide-binding</keyword>
<reference evidence="12" key="1">
    <citation type="submission" date="2016-10" db="EMBL/GenBank/DDBJ databases">
        <authorList>
            <person name="Varghese N."/>
            <person name="Submissions S."/>
        </authorList>
    </citation>
    <scope>NUCLEOTIDE SEQUENCE [LARGE SCALE GENOMIC DNA]</scope>
    <source>
        <strain evidence="12">IBRC-M 10655</strain>
    </source>
</reference>
<organism evidence="11 12">
    <name type="scientific">Actinokineospora alba</name>
    <dbReference type="NCBI Taxonomy" id="504798"/>
    <lineage>
        <taxon>Bacteria</taxon>
        <taxon>Bacillati</taxon>
        <taxon>Actinomycetota</taxon>
        <taxon>Actinomycetes</taxon>
        <taxon>Pseudonocardiales</taxon>
        <taxon>Pseudonocardiaceae</taxon>
        <taxon>Actinokineospora</taxon>
    </lineage>
</organism>
<evidence type="ECO:0000256" key="10">
    <source>
        <dbReference type="SAM" id="Phobius"/>
    </source>
</evidence>
<proteinExistence type="inferred from homology"/>
<keyword evidence="4 10" id="KW-0812">Transmembrane</keyword>
<dbReference type="Proteomes" id="UP000199651">
    <property type="component" value="Unassembled WGS sequence"/>
</dbReference>
<comment type="subcellular location">
    <subcellularLocation>
        <location evidence="1">Cell membrane</location>
        <topology evidence="1">Single-pass membrane protein</topology>
    </subcellularLocation>
</comment>
<name>A0A1H0WNC7_9PSEU</name>
<keyword evidence="8 10" id="KW-1133">Transmembrane helix</keyword>
<dbReference type="GO" id="GO:0005576">
    <property type="term" value="C:extracellular region"/>
    <property type="evidence" value="ECO:0007669"/>
    <property type="project" value="TreeGrafter"/>
</dbReference>
<dbReference type="OrthoDB" id="3847604at2"/>
<sequence length="455" mass="47196">MQTKKDHVHAYQTLVGRMSAGLLLGDTNYSEAPARRALMGLVYGVVLALLVGVGFWVYGLINPGGNMAWKKPNTILVEKESGARFVYDRGLLFPVVNHASAMLLKGAGATVETISRASLSGLERGAPIGILGAPDPVPSANALVTTPWLLCLPHTGGGQPPGQGLMSLNANPDASSTPLDEREYMWVGSTDGHQYLVWSGLKLRLASPAVAVALGLGTSSPPSAPPAWLAALPDGPEIGPASIEGRGTVQVAGSARQVGTVFRQAAGNGTENFVVLRPDGLAPMSRTEAALLTTAQGESAADIDAATMASMPRSADTSLTSRIPDLLTAKSMPIGERAYCLRQELFGSSVVSIPVTTERNFAWFGMNEQVGAYLKPGTGLLAASAPAPTGAGAKPDRFLITDRGFKYRLADDEAIKALGFGGAAPRPMAAEVLAQIPSGPVLSRAAVGPVERGRG</sequence>
<evidence type="ECO:0000256" key="2">
    <source>
        <dbReference type="ARBA" id="ARBA00008149"/>
    </source>
</evidence>
<evidence type="ECO:0000256" key="4">
    <source>
        <dbReference type="ARBA" id="ARBA00022692"/>
    </source>
</evidence>
<dbReference type="GO" id="GO:0005524">
    <property type="term" value="F:ATP binding"/>
    <property type="evidence" value="ECO:0007669"/>
    <property type="project" value="UniProtKB-KW"/>
</dbReference>
<dbReference type="GO" id="GO:0016787">
    <property type="term" value="F:hydrolase activity"/>
    <property type="evidence" value="ECO:0007669"/>
    <property type="project" value="UniProtKB-KW"/>
</dbReference>
<keyword evidence="7" id="KW-0067">ATP-binding</keyword>
<dbReference type="AlphaFoldDB" id="A0A1H0WNC7"/>
<evidence type="ECO:0000313" key="11">
    <source>
        <dbReference type="EMBL" id="SDP92189.1"/>
    </source>
</evidence>
<protein>
    <submittedName>
        <fullName evidence="11">Type VII secretion protein EccB</fullName>
    </submittedName>
</protein>
<comment type="similarity">
    <text evidence="2">Belongs to the EccB family.</text>
</comment>